<dbReference type="PANTHER" id="PTHR35292:SF13">
    <property type="entry name" value="OS03G0581800 PROTEIN"/>
    <property type="match status" value="1"/>
</dbReference>
<dbReference type="Proteomes" id="UP001497457">
    <property type="component" value="Chromosome 17b"/>
</dbReference>
<sequence>MASRLVAAAASSSSSAPSLMGMARLISRRGLAGGADGYDYDYYKMNLWENPTRPMSWKRSHFLVATLTVWGGLMYGGCKLFDWVYDAENKTEAYAAKAKAKAK</sequence>
<reference evidence="2" key="1">
    <citation type="submission" date="2024-06" db="EMBL/GenBank/DDBJ databases">
        <authorList>
            <person name="Ryan C."/>
        </authorList>
    </citation>
    <scope>NUCLEOTIDE SEQUENCE [LARGE SCALE GENOMIC DNA]</scope>
</reference>
<accession>A0ABC8YXX5</accession>
<keyword evidence="2" id="KW-1185">Reference proteome</keyword>
<dbReference type="AlphaFoldDB" id="A0ABC8YXX5"/>
<reference evidence="1 2" key="2">
    <citation type="submission" date="2024-10" db="EMBL/GenBank/DDBJ databases">
        <authorList>
            <person name="Ryan C."/>
        </authorList>
    </citation>
    <scope>NUCLEOTIDE SEQUENCE [LARGE SCALE GENOMIC DNA]</scope>
</reference>
<evidence type="ECO:0000313" key="2">
    <source>
        <dbReference type="Proteomes" id="UP001497457"/>
    </source>
</evidence>
<name>A0ABC8YXX5_9POAL</name>
<evidence type="ECO:0000313" key="1">
    <source>
        <dbReference type="EMBL" id="CAL4952250.1"/>
    </source>
</evidence>
<protein>
    <submittedName>
        <fullName evidence="1">Uncharacterized protein</fullName>
    </submittedName>
</protein>
<proteinExistence type="predicted"/>
<gene>
    <name evidence="1" type="ORF">URODEC1_LOCUS39399</name>
</gene>
<organism evidence="1 2">
    <name type="scientific">Urochloa decumbens</name>
    <dbReference type="NCBI Taxonomy" id="240449"/>
    <lineage>
        <taxon>Eukaryota</taxon>
        <taxon>Viridiplantae</taxon>
        <taxon>Streptophyta</taxon>
        <taxon>Embryophyta</taxon>
        <taxon>Tracheophyta</taxon>
        <taxon>Spermatophyta</taxon>
        <taxon>Magnoliopsida</taxon>
        <taxon>Liliopsida</taxon>
        <taxon>Poales</taxon>
        <taxon>Poaceae</taxon>
        <taxon>PACMAD clade</taxon>
        <taxon>Panicoideae</taxon>
        <taxon>Panicodae</taxon>
        <taxon>Paniceae</taxon>
        <taxon>Melinidinae</taxon>
        <taxon>Urochloa</taxon>
    </lineage>
</organism>
<dbReference type="PANTHER" id="PTHR35292">
    <property type="entry name" value="EXPRESSED PROTEIN"/>
    <property type="match status" value="1"/>
</dbReference>
<dbReference type="EMBL" id="OZ075127">
    <property type="protein sequence ID" value="CAL4952250.1"/>
    <property type="molecule type" value="Genomic_DNA"/>
</dbReference>